<organism evidence="1 3">
    <name type="scientific">Rotaria magnacalcarata</name>
    <dbReference type="NCBI Taxonomy" id="392030"/>
    <lineage>
        <taxon>Eukaryota</taxon>
        <taxon>Metazoa</taxon>
        <taxon>Spiralia</taxon>
        <taxon>Gnathifera</taxon>
        <taxon>Rotifera</taxon>
        <taxon>Eurotatoria</taxon>
        <taxon>Bdelloidea</taxon>
        <taxon>Philodinida</taxon>
        <taxon>Philodinidae</taxon>
        <taxon>Rotaria</taxon>
    </lineage>
</organism>
<sequence>KVYEPFVYNDLGPYFDTSSVEKAIYSPLEAPPGYYTRLTALRIVEPWETY</sequence>
<feature type="non-terminal residue" evidence="1">
    <location>
        <position position="1"/>
    </location>
</feature>
<dbReference type="EMBL" id="CAJOBI010156728">
    <property type="protein sequence ID" value="CAF4834302.1"/>
    <property type="molecule type" value="Genomic_DNA"/>
</dbReference>
<dbReference type="AlphaFoldDB" id="A0A8S3BKG5"/>
<reference evidence="1" key="1">
    <citation type="submission" date="2021-02" db="EMBL/GenBank/DDBJ databases">
        <authorList>
            <person name="Nowell W R."/>
        </authorList>
    </citation>
    <scope>NUCLEOTIDE SEQUENCE</scope>
</reference>
<evidence type="ECO:0000313" key="1">
    <source>
        <dbReference type="EMBL" id="CAF4834302.1"/>
    </source>
</evidence>
<evidence type="ECO:0000313" key="3">
    <source>
        <dbReference type="Proteomes" id="UP000676336"/>
    </source>
</evidence>
<feature type="non-terminal residue" evidence="1">
    <location>
        <position position="50"/>
    </location>
</feature>
<accession>A0A8S3BKG5</accession>
<protein>
    <submittedName>
        <fullName evidence="1">Uncharacterized protein</fullName>
    </submittedName>
</protein>
<evidence type="ECO:0000313" key="2">
    <source>
        <dbReference type="EMBL" id="CAF4911994.1"/>
    </source>
</evidence>
<dbReference type="Proteomes" id="UP000676336">
    <property type="component" value="Unassembled WGS sequence"/>
</dbReference>
<gene>
    <name evidence="1" type="ORF">SMN809_LOCUS48636</name>
    <name evidence="2" type="ORF">SMN809_LOCUS52272</name>
</gene>
<comment type="caution">
    <text evidence="1">The sequence shown here is derived from an EMBL/GenBank/DDBJ whole genome shotgun (WGS) entry which is preliminary data.</text>
</comment>
<proteinExistence type="predicted"/>
<name>A0A8S3BKG5_9BILA</name>
<dbReference type="EMBL" id="CAJOBI010177135">
    <property type="protein sequence ID" value="CAF4911994.1"/>
    <property type="molecule type" value="Genomic_DNA"/>
</dbReference>